<dbReference type="Proteomes" id="UP000305709">
    <property type="component" value="Unassembled WGS sequence"/>
</dbReference>
<evidence type="ECO:0000259" key="4">
    <source>
        <dbReference type="Pfam" id="PF00535"/>
    </source>
</evidence>
<dbReference type="InterPro" id="IPR001173">
    <property type="entry name" value="Glyco_trans_2-like"/>
</dbReference>
<dbReference type="RefSeq" id="WP_139079779.1">
    <property type="nucleotide sequence ID" value="NZ_VDFV01000001.1"/>
</dbReference>
<dbReference type="SUPFAM" id="SSF53448">
    <property type="entry name" value="Nucleotide-diphospho-sugar transferases"/>
    <property type="match status" value="1"/>
</dbReference>
<protein>
    <submittedName>
        <fullName evidence="5">Glycosyltransferase family 2 protein</fullName>
    </submittedName>
</protein>
<name>A0A5C4NLL8_9RHOB</name>
<comment type="similarity">
    <text evidence="1">Belongs to the glycosyltransferase 2 family.</text>
</comment>
<dbReference type="AlphaFoldDB" id="A0A5C4NLL8"/>
<evidence type="ECO:0000256" key="3">
    <source>
        <dbReference type="ARBA" id="ARBA00022679"/>
    </source>
</evidence>
<evidence type="ECO:0000256" key="1">
    <source>
        <dbReference type="ARBA" id="ARBA00006739"/>
    </source>
</evidence>
<dbReference type="PANTHER" id="PTHR43179">
    <property type="entry name" value="RHAMNOSYLTRANSFERASE WBBL"/>
    <property type="match status" value="1"/>
</dbReference>
<dbReference type="PANTHER" id="PTHR43179:SF12">
    <property type="entry name" value="GALACTOFURANOSYLTRANSFERASE GLFT2"/>
    <property type="match status" value="1"/>
</dbReference>
<dbReference type="Pfam" id="PF00535">
    <property type="entry name" value="Glycos_transf_2"/>
    <property type="match status" value="1"/>
</dbReference>
<evidence type="ECO:0000313" key="6">
    <source>
        <dbReference type="Proteomes" id="UP000305709"/>
    </source>
</evidence>
<dbReference type="EMBL" id="VDFV01000001">
    <property type="protein sequence ID" value="TNC74785.1"/>
    <property type="molecule type" value="Genomic_DNA"/>
</dbReference>
<sequence length="355" mass="38120">MSFPFLGVVVVTFNSTDVILDCLESLLAAQGVRLAIAVVDNASVDDTTGLIRAWASGERPYVPADDLPFALRPAPKPLRLLAERDPLPNEGHSVALIETGLNGGFAAGVNRGLAYLAGFPEIERFWVLNPDSAVPPETPRAVVEAPGGFGLMGGRVLYLDTPDRIQIDGGTINRLTGVTGNSGLGRSHAATPAPDPAALDFITGASMVVSRTFYEAAGPMKEDYFLYYEEVDWALRRGNLPLAYCPQAIVYHRAGTAIGSPTLGRPASPFSLYFKHRGRMRFLRRFFPWSLPAGLAYSLAKAGQLAARGYGREAWTIMAGSLGLPPPASVRARLAPEAQALAFGRPKAQMRPETR</sequence>
<reference evidence="5 6" key="1">
    <citation type="submission" date="2019-06" db="EMBL/GenBank/DDBJ databases">
        <authorList>
            <person name="Jiang L."/>
        </authorList>
    </citation>
    <scope>NUCLEOTIDE SEQUENCE [LARGE SCALE GENOMIC DNA]</scope>
    <source>
        <strain evidence="5 6">YIM 48858</strain>
    </source>
</reference>
<dbReference type="GO" id="GO:0016757">
    <property type="term" value="F:glycosyltransferase activity"/>
    <property type="evidence" value="ECO:0007669"/>
    <property type="project" value="UniProtKB-KW"/>
</dbReference>
<proteinExistence type="inferred from homology"/>
<evidence type="ECO:0000256" key="2">
    <source>
        <dbReference type="ARBA" id="ARBA00022676"/>
    </source>
</evidence>
<dbReference type="InterPro" id="IPR029044">
    <property type="entry name" value="Nucleotide-diphossugar_trans"/>
</dbReference>
<dbReference type="Gene3D" id="3.90.550.10">
    <property type="entry name" value="Spore Coat Polysaccharide Biosynthesis Protein SpsA, Chain A"/>
    <property type="match status" value="1"/>
</dbReference>
<keyword evidence="3 5" id="KW-0808">Transferase</keyword>
<organism evidence="5 6">
    <name type="scientific">Rubellimicrobium roseum</name>
    <dbReference type="NCBI Taxonomy" id="687525"/>
    <lineage>
        <taxon>Bacteria</taxon>
        <taxon>Pseudomonadati</taxon>
        <taxon>Pseudomonadota</taxon>
        <taxon>Alphaproteobacteria</taxon>
        <taxon>Rhodobacterales</taxon>
        <taxon>Roseobacteraceae</taxon>
        <taxon>Rubellimicrobium</taxon>
    </lineage>
</organism>
<accession>A0A5C4NLL8</accession>
<feature type="domain" description="Glycosyltransferase 2-like" evidence="4">
    <location>
        <begin position="8"/>
        <end position="56"/>
    </location>
</feature>
<dbReference type="OrthoDB" id="9771846at2"/>
<keyword evidence="2" id="KW-0328">Glycosyltransferase</keyword>
<gene>
    <name evidence="5" type="ORF">FHG71_01240</name>
</gene>
<evidence type="ECO:0000313" key="5">
    <source>
        <dbReference type="EMBL" id="TNC74785.1"/>
    </source>
</evidence>
<keyword evidence="6" id="KW-1185">Reference proteome</keyword>
<comment type="caution">
    <text evidence="5">The sequence shown here is derived from an EMBL/GenBank/DDBJ whole genome shotgun (WGS) entry which is preliminary data.</text>
</comment>